<dbReference type="AlphaFoldDB" id="T0Z684"/>
<feature type="compositionally biased region" description="Polar residues" evidence="1">
    <location>
        <begin position="32"/>
        <end position="46"/>
    </location>
</feature>
<evidence type="ECO:0000313" key="2">
    <source>
        <dbReference type="EMBL" id="EQD40553.1"/>
    </source>
</evidence>
<sequence>MAKKESSGPKVTKTASAVLRNPGASKTAKSLAGSTLSQAHTNKQSSAATAHTAAKALNDGRTSKATKSLAGSVLTQKTKK</sequence>
<dbReference type="EMBL" id="AUZX01012056">
    <property type="protein sequence ID" value="EQD40553.1"/>
    <property type="molecule type" value="Genomic_DNA"/>
</dbReference>
<proteinExistence type="predicted"/>
<reference evidence="2" key="1">
    <citation type="submission" date="2013-08" db="EMBL/GenBank/DDBJ databases">
        <authorList>
            <person name="Mendez C."/>
            <person name="Richter M."/>
            <person name="Ferrer M."/>
            <person name="Sanchez J."/>
        </authorList>
    </citation>
    <scope>NUCLEOTIDE SEQUENCE</scope>
</reference>
<organism evidence="2">
    <name type="scientific">mine drainage metagenome</name>
    <dbReference type="NCBI Taxonomy" id="410659"/>
    <lineage>
        <taxon>unclassified sequences</taxon>
        <taxon>metagenomes</taxon>
        <taxon>ecological metagenomes</taxon>
    </lineage>
</organism>
<feature type="compositionally biased region" description="Low complexity" evidence="1">
    <location>
        <begin position="47"/>
        <end position="56"/>
    </location>
</feature>
<protein>
    <submittedName>
        <fullName evidence="2">Uncharacterized protein</fullName>
    </submittedName>
</protein>
<feature type="region of interest" description="Disordered" evidence="1">
    <location>
        <begin position="1"/>
        <end position="80"/>
    </location>
</feature>
<accession>T0Z684</accession>
<reference evidence="2" key="2">
    <citation type="journal article" date="2014" name="ISME J.">
        <title>Microbial stratification in low pH oxic and suboxic macroscopic growths along an acid mine drainage.</title>
        <authorList>
            <person name="Mendez-Garcia C."/>
            <person name="Mesa V."/>
            <person name="Sprenger R.R."/>
            <person name="Richter M."/>
            <person name="Diez M.S."/>
            <person name="Solano J."/>
            <person name="Bargiela R."/>
            <person name="Golyshina O.V."/>
            <person name="Manteca A."/>
            <person name="Ramos J.L."/>
            <person name="Gallego J.R."/>
            <person name="Llorente I."/>
            <person name="Martins Dos Santos V.A."/>
            <person name="Jensen O.N."/>
            <person name="Pelaez A.I."/>
            <person name="Sanchez J."/>
            <person name="Ferrer M."/>
        </authorList>
    </citation>
    <scope>NUCLEOTIDE SEQUENCE</scope>
</reference>
<name>T0Z684_9ZZZZ</name>
<evidence type="ECO:0000256" key="1">
    <source>
        <dbReference type="SAM" id="MobiDB-lite"/>
    </source>
</evidence>
<comment type="caution">
    <text evidence="2">The sequence shown here is derived from an EMBL/GenBank/DDBJ whole genome shotgun (WGS) entry which is preliminary data.</text>
</comment>
<gene>
    <name evidence="2" type="ORF">B1A_16398</name>
</gene>